<protein>
    <recommendedName>
        <fullName evidence="3">PEP-CTERM protein-sorting domain-containing protein</fullName>
    </recommendedName>
</protein>
<feature type="transmembrane region" description="Helical" evidence="1">
    <location>
        <begin position="177"/>
        <end position="193"/>
    </location>
</feature>
<keyword evidence="1" id="KW-1133">Transmembrane helix</keyword>
<dbReference type="InterPro" id="IPR013424">
    <property type="entry name" value="Ice-binding_C"/>
</dbReference>
<name>X0WRC2_9ZZZZ</name>
<evidence type="ECO:0000313" key="2">
    <source>
        <dbReference type="EMBL" id="GAG27073.1"/>
    </source>
</evidence>
<organism evidence="2">
    <name type="scientific">marine sediment metagenome</name>
    <dbReference type="NCBI Taxonomy" id="412755"/>
    <lineage>
        <taxon>unclassified sequences</taxon>
        <taxon>metagenomes</taxon>
        <taxon>ecological metagenomes</taxon>
    </lineage>
</organism>
<accession>X0WRC2</accession>
<reference evidence="2" key="1">
    <citation type="journal article" date="2014" name="Front. Microbiol.">
        <title>High frequency of phylogenetically diverse reductive dehalogenase-homologous genes in deep subseafloor sedimentary metagenomes.</title>
        <authorList>
            <person name="Kawai M."/>
            <person name="Futagami T."/>
            <person name="Toyoda A."/>
            <person name="Takaki Y."/>
            <person name="Nishi S."/>
            <person name="Hori S."/>
            <person name="Arai W."/>
            <person name="Tsubouchi T."/>
            <person name="Morono Y."/>
            <person name="Uchiyama I."/>
            <person name="Ito T."/>
            <person name="Fujiyama A."/>
            <person name="Inagaki F."/>
            <person name="Takami H."/>
        </authorList>
    </citation>
    <scope>NUCLEOTIDE SEQUENCE</scope>
    <source>
        <strain evidence="2">Expedition CK06-06</strain>
    </source>
</reference>
<evidence type="ECO:0008006" key="3">
    <source>
        <dbReference type="Google" id="ProtNLM"/>
    </source>
</evidence>
<evidence type="ECO:0000256" key="1">
    <source>
        <dbReference type="SAM" id="Phobius"/>
    </source>
</evidence>
<keyword evidence="1" id="KW-0472">Membrane</keyword>
<keyword evidence="1" id="KW-0812">Transmembrane</keyword>
<dbReference type="EMBL" id="BARS01030946">
    <property type="protein sequence ID" value="GAG27073.1"/>
    <property type="molecule type" value="Genomic_DNA"/>
</dbReference>
<comment type="caution">
    <text evidence="2">The sequence shown here is derived from an EMBL/GenBank/DDBJ whole genome shotgun (WGS) entry which is preliminary data.</text>
</comment>
<dbReference type="NCBIfam" id="TIGR02595">
    <property type="entry name" value="PEP_CTERM"/>
    <property type="match status" value="1"/>
</dbReference>
<proteinExistence type="predicted"/>
<feature type="non-terminal residue" evidence="2">
    <location>
        <position position="1"/>
    </location>
</feature>
<gene>
    <name evidence="2" type="ORF">S01H1_48198</name>
</gene>
<dbReference type="AlphaFoldDB" id="X0WRC2"/>
<sequence length="200" mass="21474">AVWHRTLDSGEIGTLWNSGTGTVASTVSDTDLQIYTPMDLTPFTLEQTGGTLAPGGSQGEMEIYGFYNMGGSAALEIEIGGTTAITDHDVLTVTETATLNGTVYVSLIDPAGGANIFEPELDDFFDVLTATSITGSYTFDYEDADLSEPWMSWDDTIETGGNGQILRLTVVPEPSELVMLAGVAVFGLIGYLRRRRKEKK</sequence>